<feature type="region of interest" description="Disordered" evidence="1">
    <location>
        <begin position="36"/>
        <end position="75"/>
    </location>
</feature>
<dbReference type="AlphaFoldDB" id="A0A4Y7TTF1"/>
<evidence type="ECO:0000256" key="1">
    <source>
        <dbReference type="SAM" id="MobiDB-lite"/>
    </source>
</evidence>
<feature type="compositionally biased region" description="Basic and acidic residues" evidence="1">
    <location>
        <begin position="66"/>
        <end position="75"/>
    </location>
</feature>
<dbReference type="EMBL" id="QPFP01000004">
    <property type="protein sequence ID" value="TEB37168.1"/>
    <property type="molecule type" value="Genomic_DNA"/>
</dbReference>
<dbReference type="Proteomes" id="UP000298030">
    <property type="component" value="Unassembled WGS sequence"/>
</dbReference>
<keyword evidence="3" id="KW-1185">Reference proteome</keyword>
<comment type="caution">
    <text evidence="2">The sequence shown here is derived from an EMBL/GenBank/DDBJ whole genome shotgun (WGS) entry which is preliminary data.</text>
</comment>
<name>A0A4Y7TTF1_COPMI</name>
<feature type="compositionally biased region" description="Acidic residues" evidence="1">
    <location>
        <begin position="55"/>
        <end position="65"/>
    </location>
</feature>
<sequence length="172" mass="19879">MPSYFRGAQEYREWVEKCDRQREQWEKDMEEWKALYRSDTDSEDWASEFGSENGLSEDEGSDSPETEDRHPSLADKDFTEFLPSLLKMFDAYNRLMEQAHTTNDAAGNSGDDVEEMEARNLLLPCLTVSPADVPEVKNLSGFTTIATEERPYNLRLRGELRATSNAQKVYRF</sequence>
<accession>A0A4Y7TTF1</accession>
<evidence type="ECO:0000313" key="2">
    <source>
        <dbReference type="EMBL" id="TEB37168.1"/>
    </source>
</evidence>
<evidence type="ECO:0000313" key="3">
    <source>
        <dbReference type="Proteomes" id="UP000298030"/>
    </source>
</evidence>
<protein>
    <submittedName>
        <fullName evidence="2">Uncharacterized protein</fullName>
    </submittedName>
</protein>
<proteinExistence type="predicted"/>
<gene>
    <name evidence="2" type="ORF">FA13DRAFT_1786351</name>
</gene>
<reference evidence="2 3" key="1">
    <citation type="journal article" date="2019" name="Nat. Ecol. Evol.">
        <title>Megaphylogeny resolves global patterns of mushroom evolution.</title>
        <authorList>
            <person name="Varga T."/>
            <person name="Krizsan K."/>
            <person name="Foldi C."/>
            <person name="Dima B."/>
            <person name="Sanchez-Garcia M."/>
            <person name="Sanchez-Ramirez S."/>
            <person name="Szollosi G.J."/>
            <person name="Szarkandi J.G."/>
            <person name="Papp V."/>
            <person name="Albert L."/>
            <person name="Andreopoulos W."/>
            <person name="Angelini C."/>
            <person name="Antonin V."/>
            <person name="Barry K.W."/>
            <person name="Bougher N.L."/>
            <person name="Buchanan P."/>
            <person name="Buyck B."/>
            <person name="Bense V."/>
            <person name="Catcheside P."/>
            <person name="Chovatia M."/>
            <person name="Cooper J."/>
            <person name="Damon W."/>
            <person name="Desjardin D."/>
            <person name="Finy P."/>
            <person name="Geml J."/>
            <person name="Haridas S."/>
            <person name="Hughes K."/>
            <person name="Justo A."/>
            <person name="Karasinski D."/>
            <person name="Kautmanova I."/>
            <person name="Kiss B."/>
            <person name="Kocsube S."/>
            <person name="Kotiranta H."/>
            <person name="LaButti K.M."/>
            <person name="Lechner B.E."/>
            <person name="Liimatainen K."/>
            <person name="Lipzen A."/>
            <person name="Lukacs Z."/>
            <person name="Mihaltcheva S."/>
            <person name="Morgado L.N."/>
            <person name="Niskanen T."/>
            <person name="Noordeloos M.E."/>
            <person name="Ohm R.A."/>
            <person name="Ortiz-Santana B."/>
            <person name="Ovrebo C."/>
            <person name="Racz N."/>
            <person name="Riley R."/>
            <person name="Savchenko A."/>
            <person name="Shiryaev A."/>
            <person name="Soop K."/>
            <person name="Spirin V."/>
            <person name="Szebenyi C."/>
            <person name="Tomsovsky M."/>
            <person name="Tulloss R.E."/>
            <person name="Uehling J."/>
            <person name="Grigoriev I.V."/>
            <person name="Vagvolgyi C."/>
            <person name="Papp T."/>
            <person name="Martin F.M."/>
            <person name="Miettinen O."/>
            <person name="Hibbett D.S."/>
            <person name="Nagy L.G."/>
        </authorList>
    </citation>
    <scope>NUCLEOTIDE SEQUENCE [LARGE SCALE GENOMIC DNA]</scope>
    <source>
        <strain evidence="2 3">FP101781</strain>
    </source>
</reference>
<organism evidence="2 3">
    <name type="scientific">Coprinellus micaceus</name>
    <name type="common">Glistening ink-cap mushroom</name>
    <name type="synonym">Coprinus micaceus</name>
    <dbReference type="NCBI Taxonomy" id="71717"/>
    <lineage>
        <taxon>Eukaryota</taxon>
        <taxon>Fungi</taxon>
        <taxon>Dikarya</taxon>
        <taxon>Basidiomycota</taxon>
        <taxon>Agaricomycotina</taxon>
        <taxon>Agaricomycetes</taxon>
        <taxon>Agaricomycetidae</taxon>
        <taxon>Agaricales</taxon>
        <taxon>Agaricineae</taxon>
        <taxon>Psathyrellaceae</taxon>
        <taxon>Coprinellus</taxon>
    </lineage>
</organism>